<feature type="domain" description="Inner membrane protein YgaP-like transmembrane" evidence="2">
    <location>
        <begin position="2"/>
        <end position="56"/>
    </location>
</feature>
<dbReference type="RefSeq" id="WP_200199494.1">
    <property type="nucleotide sequence ID" value="NZ_JAENHM010000093.1"/>
</dbReference>
<sequence length="67" mass="7185">MSIDRIVMAFAGTMILASLVLSQVHSPHWLWLTGFVGANLLQASFTGLCPLAMVLKRLGARTGVAFP</sequence>
<accession>A0ABS1FHF7</accession>
<keyword evidence="1" id="KW-0472">Membrane</keyword>
<keyword evidence="1" id="KW-0812">Transmembrane</keyword>
<keyword evidence="4" id="KW-1185">Reference proteome</keyword>
<evidence type="ECO:0000313" key="3">
    <source>
        <dbReference type="EMBL" id="MBK1842832.1"/>
    </source>
</evidence>
<evidence type="ECO:0000259" key="2">
    <source>
        <dbReference type="Pfam" id="PF11127"/>
    </source>
</evidence>
<comment type="caution">
    <text evidence="3">The sequence shown here is derived from an EMBL/GenBank/DDBJ whole genome shotgun (WGS) entry which is preliminary data.</text>
</comment>
<protein>
    <submittedName>
        <fullName evidence="3">DUF2892 domain-containing protein</fullName>
    </submittedName>
</protein>
<proteinExistence type="predicted"/>
<dbReference type="Pfam" id="PF11127">
    <property type="entry name" value="YgaP-like_TM"/>
    <property type="match status" value="1"/>
</dbReference>
<feature type="transmembrane region" description="Helical" evidence="1">
    <location>
        <begin position="32"/>
        <end position="55"/>
    </location>
</feature>
<keyword evidence="1" id="KW-1133">Transmembrane helix</keyword>
<evidence type="ECO:0000256" key="1">
    <source>
        <dbReference type="SAM" id="Phobius"/>
    </source>
</evidence>
<organism evidence="3 4">
    <name type="scientific">Azospirillum endophyticum</name>
    <dbReference type="NCBI Taxonomy" id="2800326"/>
    <lineage>
        <taxon>Bacteria</taxon>
        <taxon>Pseudomonadati</taxon>
        <taxon>Pseudomonadota</taxon>
        <taxon>Alphaproteobacteria</taxon>
        <taxon>Rhodospirillales</taxon>
        <taxon>Azospirillaceae</taxon>
        <taxon>Azospirillum</taxon>
    </lineage>
</organism>
<reference evidence="4" key="1">
    <citation type="submission" date="2021-01" db="EMBL/GenBank/DDBJ databases">
        <title>Genome public.</title>
        <authorList>
            <person name="Liu C."/>
            <person name="Sun Q."/>
        </authorList>
    </citation>
    <scope>NUCLEOTIDE SEQUENCE [LARGE SCALE GENOMIC DNA]</scope>
    <source>
        <strain evidence="4">YIM B02556</strain>
    </source>
</reference>
<dbReference type="EMBL" id="JAENHM010000093">
    <property type="protein sequence ID" value="MBK1842832.1"/>
    <property type="molecule type" value="Genomic_DNA"/>
</dbReference>
<name>A0ABS1FHF7_9PROT</name>
<evidence type="ECO:0000313" key="4">
    <source>
        <dbReference type="Proteomes" id="UP000652760"/>
    </source>
</evidence>
<gene>
    <name evidence="3" type="ORF">JHL17_36110</name>
</gene>
<dbReference type="Proteomes" id="UP000652760">
    <property type="component" value="Unassembled WGS sequence"/>
</dbReference>
<dbReference type="Gene3D" id="6.10.140.1340">
    <property type="match status" value="1"/>
</dbReference>
<dbReference type="InterPro" id="IPR021309">
    <property type="entry name" value="YgaP-like_TM"/>
</dbReference>